<evidence type="ECO:0000256" key="8">
    <source>
        <dbReference type="SAM" id="MobiDB-lite"/>
    </source>
</evidence>
<gene>
    <name evidence="10" type="ORF">IHE44_010570</name>
</gene>
<dbReference type="PRINTS" id="PR00024">
    <property type="entry name" value="HOMEOBOX"/>
</dbReference>
<feature type="non-terminal residue" evidence="10">
    <location>
        <position position="1356"/>
    </location>
</feature>
<evidence type="ECO:0000256" key="6">
    <source>
        <dbReference type="PROSITE-ProRule" id="PRU00108"/>
    </source>
</evidence>
<keyword evidence="4 6" id="KW-0371">Homeobox</keyword>
<dbReference type="GO" id="GO:0030154">
    <property type="term" value="P:cell differentiation"/>
    <property type="evidence" value="ECO:0007669"/>
    <property type="project" value="TreeGrafter"/>
</dbReference>
<feature type="compositionally biased region" description="Low complexity" evidence="8">
    <location>
        <begin position="768"/>
        <end position="777"/>
    </location>
</feature>
<dbReference type="EMBL" id="JADDUC010000046">
    <property type="protein sequence ID" value="KAG0121620.1"/>
    <property type="molecule type" value="Genomic_DNA"/>
</dbReference>
<dbReference type="InterPro" id="IPR047152">
    <property type="entry name" value="Caudal_homeobox"/>
</dbReference>
<dbReference type="PRINTS" id="PR00031">
    <property type="entry name" value="HTHREPRESSR"/>
</dbReference>
<dbReference type="InterPro" id="IPR017970">
    <property type="entry name" value="Homeobox_CS"/>
</dbReference>
<dbReference type="InterPro" id="IPR006820">
    <property type="entry name" value="Caudal_activation_dom"/>
</dbReference>
<dbReference type="OrthoDB" id="6159439at2759"/>
<sequence>AAHELLTKSKICDLNVLSSPTGADSEESQKLNNEKRNNQRKMTPPVSPSCSQRLSCVPSCSDPGHSAGLGTIQISTLRSQSVSGAEEKDSTELHCSAQCCCPRHVGQERILGNGIRALLGHTAKRAAQSGESTPQREQERSLQPILSLCCGKVAVKTGAPSSLQQVEQCLADPSIPGKRGGGCGVSREESKNISHLLYDTANVQEKQFCSLFILLLGSSNQTERNGEVRDQACNGNTPPKMGAATLWRPERKKREKERGGEGRSNKPCEEQDVPARQRQAVSIMYVSYLLDKDSSMYPGSARCTSNNLPVQNFVSAPAYSDYMGYHPVPALDTHGQPAPAWGSHYGPQREDWSAYGPGPSSAVPAAHINGSSPGQGSYSSADYSSLHPAAAAALPPVDTIHAQQISPNSQRHSSYEWMRKTVQSTSTGKTRTREKYRVVYTDHQRLELEKEFHYNRYITIRRKSELAANLRLSERQVKIWFQNRRAKERKLMKKKMTHFDGSSLGSLQSDSGSVSPMPVPDAQTHSEMPSSLFPAPPPPAALPMSAMYVSSLLEKEPSMYPGSARANSNNLPVQNFVSAPAYSDYMGYHPVPALDTHGQPAPAWGSHYGPQREDWSAYGPGPSSAVPAAHINGSSPGQGSYSSADYSSLHPAAAAALPPVDTIHAQQISPNSQRHSSYEWMRKTVQTNTAGKTRTKEKYRVVYTDHQRLELEKEFHCNRYITIRRKSELAANLGLSERQVKIWFQNRRAKERKMIKKKISQFDGSGGSAQSDSGSLSPNELSNSLFPPPHGINGLQPNDIHQLSNHNRNVHFMGTPESAQIKDMITVGFALITAPCWQDLLNPLADVPVGSQGHLGARARCGTCTHKAASVHIHRNAHVTHTCLFSLLFSQINLHFFHGRGSFPSSTSPSTWVVLLYMKDVEDKIISQETQTLYMQEKREVNLYLKSAEGPFLWKPGEGFVRLSSGTEMEREKICTFQIFFFSDQFSYQQGEMASTAITHNTPFIISPLISDKSEMKQVIYQVHIEHIQILILQILTKLQAVRKHQPALTNCSQEPLKPLPALRTTTADKGITLKEPILMFLELEWDTKHLLWHISKIHEGLQARLTGAHPWSCSAWEHEIRMCTWMETPQTKSLLSTISGQLCLALQHCFCEGETSADKKKTLEEDSESPRPTLTFPFHVLPTRPLFNTVLWFNSWLFCSLCFMLYIKTLLTPRKEVIYVAKHYQRPSSFYKSFHFYGIIVSSNKQHPKEALKMKLLFLPMVVVPMGENTNSLLKLHLNFDFNLLFKSTKSNYSTTCFGAHALMPSHVFFWHNTHLNICNIGLFIKSKPSLECDLPAAPHKMDNVLKQEHAALLI</sequence>
<proteinExistence type="inferred from homology"/>
<feature type="compositionally biased region" description="Basic and acidic residues" evidence="8">
    <location>
        <begin position="27"/>
        <end position="37"/>
    </location>
</feature>
<dbReference type="PANTHER" id="PTHR24332:SF15">
    <property type="entry name" value="HOMEOBOX PROTEIN CDX-4"/>
    <property type="match status" value="1"/>
</dbReference>
<dbReference type="GO" id="GO:0000981">
    <property type="term" value="F:DNA-binding transcription factor activity, RNA polymerase II-specific"/>
    <property type="evidence" value="ECO:0007669"/>
    <property type="project" value="InterPro"/>
</dbReference>
<comment type="subcellular location">
    <subcellularLocation>
        <location evidence="1 6 7">Nucleus</location>
    </subcellularLocation>
</comment>
<dbReference type="CDD" id="cd00086">
    <property type="entry name" value="homeodomain"/>
    <property type="match status" value="2"/>
</dbReference>
<dbReference type="Pfam" id="PF04731">
    <property type="entry name" value="Caudal_act"/>
    <property type="match status" value="2"/>
</dbReference>
<evidence type="ECO:0000256" key="1">
    <source>
        <dbReference type="ARBA" id="ARBA00004123"/>
    </source>
</evidence>
<dbReference type="PROSITE" id="PS50071">
    <property type="entry name" value="HOMEOBOX_2"/>
    <property type="match status" value="2"/>
</dbReference>
<feature type="region of interest" description="Disordered" evidence="8">
    <location>
        <begin position="228"/>
        <end position="275"/>
    </location>
</feature>
<feature type="domain" description="Homeobox" evidence="9">
    <location>
        <begin position="694"/>
        <end position="754"/>
    </location>
</feature>
<name>A0A835TX93_9PASS</name>
<keyword evidence="3 6" id="KW-0238">DNA-binding</keyword>
<dbReference type="GO" id="GO:0009887">
    <property type="term" value="P:animal organ morphogenesis"/>
    <property type="evidence" value="ECO:0007669"/>
    <property type="project" value="TreeGrafter"/>
</dbReference>
<dbReference type="InterPro" id="IPR000047">
    <property type="entry name" value="HTH_motif"/>
</dbReference>
<dbReference type="SUPFAM" id="SSF46689">
    <property type="entry name" value="Homeodomain-like"/>
    <property type="match status" value="2"/>
</dbReference>
<reference evidence="10" key="1">
    <citation type="submission" date="2020-10" db="EMBL/GenBank/DDBJ databases">
        <title>Feather gene expression reveals the developmental basis of iridescence in African starlings.</title>
        <authorList>
            <person name="Rubenstein D.R."/>
        </authorList>
    </citation>
    <scope>NUCLEOTIDE SEQUENCE</scope>
    <source>
        <strain evidence="10">SS15</strain>
        <tissue evidence="10">Liver</tissue>
    </source>
</reference>
<evidence type="ECO:0000256" key="5">
    <source>
        <dbReference type="ARBA" id="ARBA00023242"/>
    </source>
</evidence>
<dbReference type="GO" id="GO:0000977">
    <property type="term" value="F:RNA polymerase II transcription regulatory region sequence-specific DNA binding"/>
    <property type="evidence" value="ECO:0007669"/>
    <property type="project" value="TreeGrafter"/>
</dbReference>
<protein>
    <submittedName>
        <fullName evidence="10">Homeobox protein CDX-4</fullName>
    </submittedName>
</protein>
<dbReference type="Pfam" id="PF00046">
    <property type="entry name" value="Homeodomain"/>
    <property type="match status" value="2"/>
</dbReference>
<dbReference type="GO" id="GO:0005634">
    <property type="term" value="C:nucleus"/>
    <property type="evidence" value="ECO:0007669"/>
    <property type="project" value="UniProtKB-SubCell"/>
</dbReference>
<dbReference type="PANTHER" id="PTHR24332">
    <property type="entry name" value="HOMEOBOX PROTEIN CDX"/>
    <property type="match status" value="1"/>
</dbReference>
<dbReference type="GO" id="GO:0009948">
    <property type="term" value="P:anterior/posterior axis specification"/>
    <property type="evidence" value="ECO:0007669"/>
    <property type="project" value="TreeGrafter"/>
</dbReference>
<comment type="similarity">
    <text evidence="2">Belongs to the Caudal homeobox family.</text>
</comment>
<feature type="DNA-binding region" description="Homeobox" evidence="6">
    <location>
        <begin position="696"/>
        <end position="755"/>
    </location>
</feature>
<feature type="DNA-binding region" description="Homeobox" evidence="6">
    <location>
        <begin position="433"/>
        <end position="492"/>
    </location>
</feature>
<feature type="compositionally biased region" description="Basic and acidic residues" evidence="8">
    <location>
        <begin position="256"/>
        <end position="275"/>
    </location>
</feature>
<dbReference type="InterPro" id="IPR001356">
    <property type="entry name" value="HD"/>
</dbReference>
<feature type="non-terminal residue" evidence="10">
    <location>
        <position position="1"/>
    </location>
</feature>
<comment type="caution">
    <text evidence="10">The sequence shown here is derived from an EMBL/GenBank/DDBJ whole genome shotgun (WGS) entry which is preliminary data.</text>
</comment>
<feature type="domain" description="Homeobox" evidence="9">
    <location>
        <begin position="431"/>
        <end position="491"/>
    </location>
</feature>
<evidence type="ECO:0000313" key="10">
    <source>
        <dbReference type="EMBL" id="KAG0121620.1"/>
    </source>
</evidence>
<evidence type="ECO:0000256" key="7">
    <source>
        <dbReference type="RuleBase" id="RU000682"/>
    </source>
</evidence>
<feature type="region of interest" description="Disordered" evidence="8">
    <location>
        <begin position="759"/>
        <end position="796"/>
    </location>
</feature>
<dbReference type="PROSITE" id="PS00027">
    <property type="entry name" value="HOMEOBOX_1"/>
    <property type="match status" value="2"/>
</dbReference>
<dbReference type="FunFam" id="1.10.10.60:FF:000089">
    <property type="entry name" value="Caudal type homeobox 4"/>
    <property type="match status" value="2"/>
</dbReference>
<evidence type="ECO:0000259" key="9">
    <source>
        <dbReference type="PROSITE" id="PS50071"/>
    </source>
</evidence>
<organism evidence="10">
    <name type="scientific">Lamprotornis superbus</name>
    <dbReference type="NCBI Taxonomy" id="245042"/>
    <lineage>
        <taxon>Eukaryota</taxon>
        <taxon>Metazoa</taxon>
        <taxon>Chordata</taxon>
        <taxon>Craniata</taxon>
        <taxon>Vertebrata</taxon>
        <taxon>Euteleostomi</taxon>
        <taxon>Archelosauria</taxon>
        <taxon>Archosauria</taxon>
        <taxon>Dinosauria</taxon>
        <taxon>Saurischia</taxon>
        <taxon>Theropoda</taxon>
        <taxon>Coelurosauria</taxon>
        <taxon>Aves</taxon>
        <taxon>Neognathae</taxon>
        <taxon>Neoaves</taxon>
        <taxon>Telluraves</taxon>
        <taxon>Australaves</taxon>
        <taxon>Passeriformes</taxon>
        <taxon>Sturnidae</taxon>
        <taxon>Lamprotornis</taxon>
    </lineage>
</organism>
<dbReference type="InterPro" id="IPR020479">
    <property type="entry name" value="HD_metazoa"/>
</dbReference>
<accession>A0A835TX93</accession>
<evidence type="ECO:0000256" key="4">
    <source>
        <dbReference type="ARBA" id="ARBA00023155"/>
    </source>
</evidence>
<dbReference type="InterPro" id="IPR009057">
    <property type="entry name" value="Homeodomain-like_sf"/>
</dbReference>
<feature type="region of interest" description="Disordered" evidence="8">
    <location>
        <begin position="17"/>
        <end position="52"/>
    </location>
</feature>
<dbReference type="Gene3D" id="1.10.10.60">
    <property type="entry name" value="Homeodomain-like"/>
    <property type="match status" value="2"/>
</dbReference>
<keyword evidence="5 6" id="KW-0539">Nucleus</keyword>
<evidence type="ECO:0000256" key="2">
    <source>
        <dbReference type="ARBA" id="ARBA00010341"/>
    </source>
</evidence>
<feature type="region of interest" description="Disordered" evidence="8">
    <location>
        <begin position="497"/>
        <end position="532"/>
    </location>
</feature>
<dbReference type="SMART" id="SM00389">
    <property type="entry name" value="HOX"/>
    <property type="match status" value="2"/>
</dbReference>
<feature type="compositionally biased region" description="Low complexity" evidence="8">
    <location>
        <begin position="500"/>
        <end position="515"/>
    </location>
</feature>
<evidence type="ECO:0000256" key="3">
    <source>
        <dbReference type="ARBA" id="ARBA00023125"/>
    </source>
</evidence>